<reference evidence="2 3" key="1">
    <citation type="submission" date="2018-10" db="EMBL/GenBank/DDBJ databases">
        <title>Genomic Encyclopedia of Archaeal and Bacterial Type Strains, Phase II (KMG-II): from individual species to whole genera.</title>
        <authorList>
            <person name="Goeker M."/>
        </authorList>
    </citation>
    <scope>NUCLEOTIDE SEQUENCE [LARGE SCALE GENOMIC DNA]</scope>
    <source>
        <strain evidence="2 3">ATCC 29870</strain>
    </source>
</reference>
<dbReference type="Gene3D" id="3.30.1370.110">
    <property type="match status" value="1"/>
</dbReference>
<proteinExistence type="predicted"/>
<dbReference type="OrthoDB" id="399137at2"/>
<sequence length="79" mass="8963">MSEYFVKKIDLHGLSVSQATAKVLNALFEFNEDSYLDFLDIMVGNGTGALKLQVETLLEEEGYSFTYLNQTHSLIRVKK</sequence>
<feature type="domain" description="Smr" evidence="1">
    <location>
        <begin position="9"/>
        <end position="79"/>
    </location>
</feature>
<accession>A0A3M0A9K5</accession>
<dbReference type="Proteomes" id="UP000267246">
    <property type="component" value="Unassembled WGS sequence"/>
</dbReference>
<evidence type="ECO:0000259" key="1">
    <source>
        <dbReference type="PROSITE" id="PS50828"/>
    </source>
</evidence>
<dbReference type="SUPFAM" id="SSF160443">
    <property type="entry name" value="SMR domain-like"/>
    <property type="match status" value="1"/>
</dbReference>
<dbReference type="InterPro" id="IPR036063">
    <property type="entry name" value="Smr_dom_sf"/>
</dbReference>
<protein>
    <submittedName>
        <fullName evidence="2">Smr domain-containing protein</fullName>
    </submittedName>
</protein>
<dbReference type="RefSeq" id="WP_121940615.1">
    <property type="nucleotide sequence ID" value="NZ_CP137846.1"/>
</dbReference>
<dbReference type="PROSITE" id="PS50828">
    <property type="entry name" value="SMR"/>
    <property type="match status" value="1"/>
</dbReference>
<dbReference type="AlphaFoldDB" id="A0A3M0A9K5"/>
<dbReference type="Pfam" id="PF01713">
    <property type="entry name" value="Smr"/>
    <property type="match status" value="1"/>
</dbReference>
<evidence type="ECO:0000313" key="2">
    <source>
        <dbReference type="EMBL" id="RMA79075.1"/>
    </source>
</evidence>
<gene>
    <name evidence="2" type="ORF">JN00_0122</name>
</gene>
<evidence type="ECO:0000313" key="3">
    <source>
        <dbReference type="Proteomes" id="UP000267246"/>
    </source>
</evidence>
<comment type="caution">
    <text evidence="2">The sequence shown here is derived from an EMBL/GenBank/DDBJ whole genome shotgun (WGS) entry which is preliminary data.</text>
</comment>
<dbReference type="InterPro" id="IPR002625">
    <property type="entry name" value="Smr_dom"/>
</dbReference>
<organism evidence="2 3">
    <name type="scientific">Metamycoplasma subdolum</name>
    <dbReference type="NCBI Taxonomy" id="92407"/>
    <lineage>
        <taxon>Bacteria</taxon>
        <taxon>Bacillati</taxon>
        <taxon>Mycoplasmatota</taxon>
        <taxon>Mycoplasmoidales</taxon>
        <taxon>Metamycoplasmataceae</taxon>
        <taxon>Metamycoplasma</taxon>
    </lineage>
</organism>
<dbReference type="EMBL" id="REFI01000005">
    <property type="protein sequence ID" value="RMA79075.1"/>
    <property type="molecule type" value="Genomic_DNA"/>
</dbReference>
<name>A0A3M0A9K5_9BACT</name>
<keyword evidence="3" id="KW-1185">Reference proteome</keyword>